<evidence type="ECO:0000256" key="1">
    <source>
        <dbReference type="SAM" id="MobiDB-lite"/>
    </source>
</evidence>
<proteinExistence type="predicted"/>
<evidence type="ECO:0000313" key="2">
    <source>
        <dbReference type="EMBL" id="KAK3762869.1"/>
    </source>
</evidence>
<accession>A0AAE1D9W8</accession>
<name>A0AAE1D9W8_9GAST</name>
<comment type="caution">
    <text evidence="2">The sequence shown here is derived from an EMBL/GenBank/DDBJ whole genome shotgun (WGS) entry which is preliminary data.</text>
</comment>
<reference evidence="2" key="1">
    <citation type="journal article" date="2023" name="G3 (Bethesda)">
        <title>A reference genome for the long-term kleptoplast-retaining sea slug Elysia crispata morphotype clarki.</title>
        <authorList>
            <person name="Eastman K.E."/>
            <person name="Pendleton A.L."/>
            <person name="Shaikh M.A."/>
            <person name="Suttiyut T."/>
            <person name="Ogas R."/>
            <person name="Tomko P."/>
            <person name="Gavelis G."/>
            <person name="Widhalm J.R."/>
            <person name="Wisecaver J.H."/>
        </authorList>
    </citation>
    <scope>NUCLEOTIDE SEQUENCE</scope>
    <source>
        <strain evidence="2">ECLA1</strain>
    </source>
</reference>
<feature type="compositionally biased region" description="Polar residues" evidence="1">
    <location>
        <begin position="1"/>
        <end position="11"/>
    </location>
</feature>
<protein>
    <submittedName>
        <fullName evidence="2">Uncharacterized protein</fullName>
    </submittedName>
</protein>
<dbReference type="AlphaFoldDB" id="A0AAE1D9W8"/>
<keyword evidence="3" id="KW-1185">Reference proteome</keyword>
<feature type="region of interest" description="Disordered" evidence="1">
    <location>
        <begin position="1"/>
        <end position="29"/>
    </location>
</feature>
<evidence type="ECO:0000313" key="3">
    <source>
        <dbReference type="Proteomes" id="UP001283361"/>
    </source>
</evidence>
<dbReference type="EMBL" id="JAWDGP010004628">
    <property type="protein sequence ID" value="KAK3762869.1"/>
    <property type="molecule type" value="Genomic_DNA"/>
</dbReference>
<sequence length="133" mass="14919">MFRTKSSSHPTLNAGALAPSSPPMSQPSRPEIHLSLHFKLSSPVTAESKAMYGEILGRQQTNTIERNPLGCFMAAVIIKAETTLVQRYWTGRVRGHAKTSLETSIPWGLKYRQATVNSCEKRNFYLKFDLHLT</sequence>
<dbReference type="Proteomes" id="UP001283361">
    <property type="component" value="Unassembled WGS sequence"/>
</dbReference>
<organism evidence="2 3">
    <name type="scientific">Elysia crispata</name>
    <name type="common">lettuce slug</name>
    <dbReference type="NCBI Taxonomy" id="231223"/>
    <lineage>
        <taxon>Eukaryota</taxon>
        <taxon>Metazoa</taxon>
        <taxon>Spiralia</taxon>
        <taxon>Lophotrochozoa</taxon>
        <taxon>Mollusca</taxon>
        <taxon>Gastropoda</taxon>
        <taxon>Heterobranchia</taxon>
        <taxon>Euthyneura</taxon>
        <taxon>Panpulmonata</taxon>
        <taxon>Sacoglossa</taxon>
        <taxon>Placobranchoidea</taxon>
        <taxon>Plakobranchidae</taxon>
        <taxon>Elysia</taxon>
    </lineage>
</organism>
<gene>
    <name evidence="2" type="ORF">RRG08_051022</name>
</gene>